<organism evidence="2 3">
    <name type="scientific">Devosia soli</name>
    <dbReference type="NCBI Taxonomy" id="361041"/>
    <lineage>
        <taxon>Bacteria</taxon>
        <taxon>Pseudomonadati</taxon>
        <taxon>Pseudomonadota</taxon>
        <taxon>Alphaproteobacteria</taxon>
        <taxon>Hyphomicrobiales</taxon>
        <taxon>Devosiaceae</taxon>
        <taxon>Devosia</taxon>
    </lineage>
</organism>
<reference evidence="2 3" key="1">
    <citation type="submission" date="2015-03" db="EMBL/GenBank/DDBJ databases">
        <authorList>
            <person name="Hassan Y.I."/>
            <person name="Lepp D."/>
            <person name="Zhou T."/>
        </authorList>
    </citation>
    <scope>NUCLEOTIDE SEQUENCE [LARGE SCALE GENOMIC DNA]</scope>
    <source>
        <strain evidence="2 3">GH2-10</strain>
    </source>
</reference>
<dbReference type="RefSeq" id="WP_046144659.1">
    <property type="nucleotide sequence ID" value="NZ_LAJG01000048.1"/>
</dbReference>
<sequence>MDHSQHVRLTSAELTPSILEGATIYGADDHKVGKIDHVHGSGPASTAVIDVGGFLGIGAKPVAVPLNDLEFMRDEAGDVHAVTTWTKDQLKEMPEHHHHH</sequence>
<dbReference type="Proteomes" id="UP000033514">
    <property type="component" value="Unassembled WGS sequence"/>
</dbReference>
<proteinExistence type="predicted"/>
<dbReference type="Pfam" id="PF05239">
    <property type="entry name" value="PRC"/>
    <property type="match status" value="1"/>
</dbReference>
<protein>
    <submittedName>
        <fullName evidence="2">Photosystem reaction center subunit H</fullName>
    </submittedName>
</protein>
<dbReference type="SUPFAM" id="SSF50346">
    <property type="entry name" value="PRC-barrel domain"/>
    <property type="match status" value="1"/>
</dbReference>
<dbReference type="InterPro" id="IPR027275">
    <property type="entry name" value="PRC-brl_dom"/>
</dbReference>
<dbReference type="Gene3D" id="2.30.30.240">
    <property type="entry name" value="PRC-barrel domain"/>
    <property type="match status" value="1"/>
</dbReference>
<evidence type="ECO:0000313" key="3">
    <source>
        <dbReference type="Proteomes" id="UP000033514"/>
    </source>
</evidence>
<comment type="caution">
    <text evidence="2">The sequence shown here is derived from an EMBL/GenBank/DDBJ whole genome shotgun (WGS) entry which is preliminary data.</text>
</comment>
<evidence type="ECO:0000313" key="2">
    <source>
        <dbReference type="EMBL" id="KKB75841.1"/>
    </source>
</evidence>
<evidence type="ECO:0000259" key="1">
    <source>
        <dbReference type="Pfam" id="PF05239"/>
    </source>
</evidence>
<feature type="domain" description="PRC-barrel" evidence="1">
    <location>
        <begin position="19"/>
        <end position="74"/>
    </location>
</feature>
<keyword evidence="3" id="KW-1185">Reference proteome</keyword>
<name>A0A0F5L082_9HYPH</name>
<dbReference type="OrthoDB" id="7876889at2"/>
<dbReference type="PANTHER" id="PTHR36505">
    <property type="entry name" value="BLR1072 PROTEIN"/>
    <property type="match status" value="1"/>
</dbReference>
<dbReference type="PATRIC" id="fig|361041.3.peg.3201"/>
<accession>A0A0F5L082</accession>
<dbReference type="EMBL" id="LAJG01000048">
    <property type="protein sequence ID" value="KKB75841.1"/>
    <property type="molecule type" value="Genomic_DNA"/>
</dbReference>
<dbReference type="InterPro" id="IPR011033">
    <property type="entry name" value="PRC_barrel-like_sf"/>
</dbReference>
<dbReference type="AlphaFoldDB" id="A0A0F5L082"/>
<dbReference type="PANTHER" id="PTHR36505:SF1">
    <property type="entry name" value="BLR1072 PROTEIN"/>
    <property type="match status" value="1"/>
</dbReference>
<gene>
    <name evidence="2" type="ORF">VW35_18930</name>
</gene>
<dbReference type="STRING" id="361041.VW35_18930"/>